<dbReference type="PANTHER" id="PTHR31462">
    <property type="entry name" value="ENDOSOMAL/LYSOSOMAL POTASSIUM CHANNEL TMEM175"/>
    <property type="match status" value="1"/>
</dbReference>
<sequence>MTKNRLEAFTDGVVAIVITLLVLDIEFPDIPSLSAVWDIRHTLLAYIVSFIFVAVIWVNHHRVFQMAEKINYRVVWANIFWLFWLTLCPATTSWVGQFPTEVWPEFFYVVVYTMWSFSFGVLCKQVVKANGPDAYVSRVLRRDRRSQISMVVNLVLIMGLFFYPPIALIGRFVISGLWVFSYRDANKWYHRIFGGEYVPIEHDHGHGDPSDTQNEKL</sequence>
<organism evidence="14 15">
    <name type="scientific">Enterococcus canis</name>
    <dbReference type="NCBI Taxonomy" id="214095"/>
    <lineage>
        <taxon>Bacteria</taxon>
        <taxon>Bacillati</taxon>
        <taxon>Bacillota</taxon>
        <taxon>Bacilli</taxon>
        <taxon>Lactobacillales</taxon>
        <taxon>Enterococcaceae</taxon>
        <taxon>Enterococcus</taxon>
    </lineage>
</organism>
<keyword evidence="4" id="KW-0633">Potassium transport</keyword>
<evidence type="ECO:0000256" key="7">
    <source>
        <dbReference type="ARBA" id="ARBA00022958"/>
    </source>
</evidence>
<dbReference type="Proteomes" id="UP000181884">
    <property type="component" value="Unassembled WGS sequence"/>
</dbReference>
<evidence type="ECO:0000256" key="1">
    <source>
        <dbReference type="ARBA" id="ARBA00004141"/>
    </source>
</evidence>
<keyword evidence="6" id="KW-0631">Potassium channel</keyword>
<keyword evidence="11" id="KW-0407">Ion channel</keyword>
<protein>
    <recommendedName>
        <fullName evidence="16">Integral membrane protein</fullName>
    </recommendedName>
</protein>
<keyword evidence="10 13" id="KW-0472">Membrane</keyword>
<accession>A0A1L8RDM7</accession>
<dbReference type="AlphaFoldDB" id="A0A1L8RDM7"/>
<dbReference type="GO" id="GO:0015252">
    <property type="term" value="F:proton channel activity"/>
    <property type="evidence" value="ECO:0007669"/>
    <property type="project" value="InterPro"/>
</dbReference>
<dbReference type="EMBL" id="JXKH01000006">
    <property type="protein sequence ID" value="OJG17879.1"/>
    <property type="molecule type" value="Genomic_DNA"/>
</dbReference>
<dbReference type="InterPro" id="IPR010617">
    <property type="entry name" value="TMEM175-like"/>
</dbReference>
<evidence type="ECO:0000256" key="3">
    <source>
        <dbReference type="ARBA" id="ARBA00022448"/>
    </source>
</evidence>
<evidence type="ECO:0000256" key="13">
    <source>
        <dbReference type="SAM" id="Phobius"/>
    </source>
</evidence>
<dbReference type="PANTHER" id="PTHR31462:SF5">
    <property type="entry name" value="ENDOSOMAL_LYSOSOMAL PROTON CHANNEL TMEM175"/>
    <property type="match status" value="1"/>
</dbReference>
<evidence type="ECO:0000313" key="14">
    <source>
        <dbReference type="EMBL" id="OJG17879.1"/>
    </source>
</evidence>
<gene>
    <name evidence="14" type="ORF">RU97_GL002425</name>
</gene>
<keyword evidence="3" id="KW-0813">Transport</keyword>
<feature type="transmembrane region" description="Helical" evidence="13">
    <location>
        <begin position="148"/>
        <end position="174"/>
    </location>
</feature>
<evidence type="ECO:0008006" key="16">
    <source>
        <dbReference type="Google" id="ProtNLM"/>
    </source>
</evidence>
<comment type="subcellular location">
    <subcellularLocation>
        <location evidence="1">Membrane</location>
        <topology evidence="1">Multi-pass membrane protein</topology>
    </subcellularLocation>
</comment>
<dbReference type="GO" id="GO:0016020">
    <property type="term" value="C:membrane"/>
    <property type="evidence" value="ECO:0007669"/>
    <property type="project" value="UniProtKB-SubCell"/>
</dbReference>
<dbReference type="GO" id="GO:0005267">
    <property type="term" value="F:potassium channel activity"/>
    <property type="evidence" value="ECO:0007669"/>
    <property type="project" value="UniProtKB-KW"/>
</dbReference>
<keyword evidence="8 13" id="KW-1133">Transmembrane helix</keyword>
<evidence type="ECO:0000313" key="15">
    <source>
        <dbReference type="Proteomes" id="UP000181884"/>
    </source>
</evidence>
<feature type="transmembrane region" description="Helical" evidence="13">
    <location>
        <begin position="106"/>
        <end position="127"/>
    </location>
</feature>
<keyword evidence="15" id="KW-1185">Reference proteome</keyword>
<name>A0A1L8RDM7_9ENTE</name>
<proteinExistence type="inferred from homology"/>
<evidence type="ECO:0000256" key="2">
    <source>
        <dbReference type="ARBA" id="ARBA00006920"/>
    </source>
</evidence>
<evidence type="ECO:0000256" key="9">
    <source>
        <dbReference type="ARBA" id="ARBA00023065"/>
    </source>
</evidence>
<comment type="similarity">
    <text evidence="2">Belongs to the TMEM175 family.</text>
</comment>
<reference evidence="14 15" key="1">
    <citation type="submission" date="2014-12" db="EMBL/GenBank/DDBJ databases">
        <title>Draft genome sequences of 29 type strains of Enterococci.</title>
        <authorList>
            <person name="Zhong Z."/>
            <person name="Sun Z."/>
            <person name="Liu W."/>
            <person name="Zhang W."/>
            <person name="Zhang H."/>
        </authorList>
    </citation>
    <scope>NUCLEOTIDE SEQUENCE [LARGE SCALE GENOMIC DNA]</scope>
    <source>
        <strain evidence="14 15">DSM 17029</strain>
    </source>
</reference>
<dbReference type="RefSeq" id="WP_071858981.1">
    <property type="nucleotide sequence ID" value="NZ_JXKH01000006.1"/>
</dbReference>
<keyword evidence="5 13" id="KW-0812">Transmembrane</keyword>
<evidence type="ECO:0000256" key="4">
    <source>
        <dbReference type="ARBA" id="ARBA00022538"/>
    </source>
</evidence>
<keyword evidence="7" id="KW-0630">Potassium</keyword>
<feature type="transmembrane region" description="Helical" evidence="13">
    <location>
        <begin position="9"/>
        <end position="27"/>
    </location>
</feature>
<evidence type="ECO:0000256" key="6">
    <source>
        <dbReference type="ARBA" id="ARBA00022826"/>
    </source>
</evidence>
<evidence type="ECO:0000256" key="5">
    <source>
        <dbReference type="ARBA" id="ARBA00022692"/>
    </source>
</evidence>
<feature type="transmembrane region" description="Helical" evidence="13">
    <location>
        <begin position="39"/>
        <end position="58"/>
    </location>
</feature>
<evidence type="ECO:0000256" key="11">
    <source>
        <dbReference type="ARBA" id="ARBA00023303"/>
    </source>
</evidence>
<keyword evidence="9" id="KW-0406">Ion transport</keyword>
<evidence type="ECO:0000256" key="8">
    <source>
        <dbReference type="ARBA" id="ARBA00022989"/>
    </source>
</evidence>
<comment type="caution">
    <text evidence="14">The sequence shown here is derived from an EMBL/GenBank/DDBJ whole genome shotgun (WGS) entry which is preliminary data.</text>
</comment>
<evidence type="ECO:0000256" key="10">
    <source>
        <dbReference type="ARBA" id="ARBA00023136"/>
    </source>
</evidence>
<evidence type="ECO:0000256" key="12">
    <source>
        <dbReference type="ARBA" id="ARBA00034430"/>
    </source>
</evidence>
<dbReference type="Pfam" id="PF06736">
    <property type="entry name" value="TMEM175"/>
    <property type="match status" value="1"/>
</dbReference>
<feature type="transmembrane region" description="Helical" evidence="13">
    <location>
        <begin position="70"/>
        <end position="94"/>
    </location>
</feature>
<comment type="catalytic activity">
    <reaction evidence="12">
        <text>K(+)(in) = K(+)(out)</text>
        <dbReference type="Rhea" id="RHEA:29463"/>
        <dbReference type="ChEBI" id="CHEBI:29103"/>
    </reaction>
</comment>